<feature type="region of interest" description="Disordered" evidence="1">
    <location>
        <begin position="203"/>
        <end position="310"/>
    </location>
</feature>
<feature type="region of interest" description="Disordered" evidence="1">
    <location>
        <begin position="1"/>
        <end position="29"/>
    </location>
</feature>
<feature type="region of interest" description="Disordered" evidence="1">
    <location>
        <begin position="432"/>
        <end position="451"/>
    </location>
</feature>
<evidence type="ECO:0000313" key="2">
    <source>
        <dbReference type="EMBL" id="ELU44284.1"/>
    </source>
</evidence>
<feature type="compositionally biased region" description="Low complexity" evidence="1">
    <location>
        <begin position="289"/>
        <end position="310"/>
    </location>
</feature>
<proteinExistence type="predicted"/>
<dbReference type="HOGENOM" id="CLU_614207_0_0_1"/>
<feature type="compositionally biased region" description="Polar residues" evidence="1">
    <location>
        <begin position="134"/>
        <end position="165"/>
    </location>
</feature>
<reference evidence="2 3" key="1">
    <citation type="journal article" date="2013" name="Nat. Commun.">
        <title>The evolution and pathogenic mechanisms of the rice sheath blight pathogen.</title>
        <authorList>
            <person name="Zheng A."/>
            <person name="Lin R."/>
            <person name="Xu L."/>
            <person name="Qin P."/>
            <person name="Tang C."/>
            <person name="Ai P."/>
            <person name="Zhang D."/>
            <person name="Liu Y."/>
            <person name="Sun Z."/>
            <person name="Feng H."/>
            <person name="Wang Y."/>
            <person name="Chen Y."/>
            <person name="Liang X."/>
            <person name="Fu R."/>
            <person name="Li Q."/>
            <person name="Zhang J."/>
            <person name="Yu X."/>
            <person name="Xie Z."/>
            <person name="Ding L."/>
            <person name="Guan P."/>
            <person name="Tang J."/>
            <person name="Liang Y."/>
            <person name="Wang S."/>
            <person name="Deng Q."/>
            <person name="Li S."/>
            <person name="Zhu J."/>
            <person name="Wang L."/>
            <person name="Liu H."/>
            <person name="Li P."/>
        </authorList>
    </citation>
    <scope>NUCLEOTIDE SEQUENCE [LARGE SCALE GENOMIC DNA]</scope>
    <source>
        <strain evidence="3">AG-1 IA</strain>
    </source>
</reference>
<protein>
    <submittedName>
        <fullName evidence="2">Uncharacterized protein</fullName>
    </submittedName>
</protein>
<evidence type="ECO:0000313" key="3">
    <source>
        <dbReference type="Proteomes" id="UP000011668"/>
    </source>
</evidence>
<organism evidence="2 3">
    <name type="scientific">Thanatephorus cucumeris (strain AG1-IA)</name>
    <name type="common">Rice sheath blight fungus</name>
    <name type="synonym">Rhizoctonia solani</name>
    <dbReference type="NCBI Taxonomy" id="983506"/>
    <lineage>
        <taxon>Eukaryota</taxon>
        <taxon>Fungi</taxon>
        <taxon>Dikarya</taxon>
        <taxon>Basidiomycota</taxon>
        <taxon>Agaricomycotina</taxon>
        <taxon>Agaricomycetes</taxon>
        <taxon>Cantharellales</taxon>
        <taxon>Ceratobasidiaceae</taxon>
        <taxon>Rhizoctonia</taxon>
        <taxon>Rhizoctonia solani AG-1</taxon>
    </lineage>
</organism>
<name>L8X6P0_THACA</name>
<feature type="compositionally biased region" description="Pro residues" evidence="1">
    <location>
        <begin position="276"/>
        <end position="288"/>
    </location>
</feature>
<dbReference type="AlphaFoldDB" id="L8X6P0"/>
<feature type="compositionally biased region" description="Low complexity" evidence="1">
    <location>
        <begin position="100"/>
        <end position="111"/>
    </location>
</feature>
<feature type="region of interest" description="Disordered" evidence="1">
    <location>
        <begin position="90"/>
        <end position="165"/>
    </location>
</feature>
<evidence type="ECO:0000256" key="1">
    <source>
        <dbReference type="SAM" id="MobiDB-lite"/>
    </source>
</evidence>
<keyword evidence="3" id="KW-1185">Reference proteome</keyword>
<dbReference type="OrthoDB" id="3204262at2759"/>
<dbReference type="Proteomes" id="UP000011668">
    <property type="component" value="Unassembled WGS sequence"/>
</dbReference>
<comment type="caution">
    <text evidence="2">The sequence shown here is derived from an EMBL/GenBank/DDBJ whole genome shotgun (WGS) entry which is preliminary data.</text>
</comment>
<dbReference type="EMBL" id="AFRT01000364">
    <property type="protein sequence ID" value="ELU44284.1"/>
    <property type="molecule type" value="Genomic_DNA"/>
</dbReference>
<sequence length="451" mass="49077">MGRKKGGKNPEGHKAGGARMGAGRPRKTGPLTLKASIRVHAHQPPDPSGLIRRDAVHPALQAWIDIPATYVLRCCNCGHSDQNNLLDSSPPLLAVDENPSTTSSLFSRSQSPHTSGTGEPLPEVSADFEHHSDTPSLFTPPQSVSPVGSSISDPDQIHSAMSNDDSVVSHAESLLMLGTPAPTISIPVAHTSYELEPQELTPAATHPHSHLPVMQPNHIPQSPMTYNQPYIPSFISQNSVNHPDQFTNPGPDPQSPYRIYNSQPEPHFTPTSTTPPSFPGPAEPPLPSPQQQYYSPQQQRPPEFSQQQAQHFYASASSYPDQQPPEMYFPQAQALQQPQHIKPGPAAWRHAPHSTSIPPVVAAILSPQHTHPQQQLDPCGPVQFLPTGQHTQRRRRRCVICIGAGREGEADRCCGRGNRHLCPLYSKHGSPGVPAQYVPPRGQSGLERDTR</sequence>
<accession>L8X6P0</accession>
<gene>
    <name evidence="2" type="ORF">AG1IA_01691</name>
</gene>
<feature type="compositionally biased region" description="Polar residues" evidence="1">
    <location>
        <begin position="218"/>
        <end position="248"/>
    </location>
</feature>